<proteinExistence type="predicted"/>
<evidence type="ECO:0000313" key="2">
    <source>
        <dbReference type="WBParaSite" id="L893_g29063.t1"/>
    </source>
</evidence>
<dbReference type="Proteomes" id="UP000095287">
    <property type="component" value="Unplaced"/>
</dbReference>
<dbReference type="AlphaFoldDB" id="A0A1I7ZR10"/>
<evidence type="ECO:0000313" key="1">
    <source>
        <dbReference type="Proteomes" id="UP000095287"/>
    </source>
</evidence>
<accession>A0A1I7ZR10</accession>
<keyword evidence="1" id="KW-1185">Reference proteome</keyword>
<name>A0A1I7ZR10_9BILA</name>
<reference evidence="2" key="1">
    <citation type="submission" date="2016-11" db="UniProtKB">
        <authorList>
            <consortium name="WormBaseParasite"/>
        </authorList>
    </citation>
    <scope>IDENTIFICATION</scope>
</reference>
<protein>
    <submittedName>
        <fullName evidence="2">Uncharacterized protein</fullName>
    </submittedName>
</protein>
<dbReference type="WBParaSite" id="L893_g29063.t1">
    <property type="protein sequence ID" value="L893_g29063.t1"/>
    <property type="gene ID" value="L893_g29063"/>
</dbReference>
<sequence>MRSDWLHIPCEIRDYTICAENNLSEQRTIDLMSLSVLRLLLRRLAPVRPFPGRRKDRMAAAAAADSPPGAQIRRRRGAETVVASAFAVLWRTPHMALGRRRPWRSKTLPRWSV</sequence>
<organism evidence="1 2">
    <name type="scientific">Steinernema glaseri</name>
    <dbReference type="NCBI Taxonomy" id="37863"/>
    <lineage>
        <taxon>Eukaryota</taxon>
        <taxon>Metazoa</taxon>
        <taxon>Ecdysozoa</taxon>
        <taxon>Nematoda</taxon>
        <taxon>Chromadorea</taxon>
        <taxon>Rhabditida</taxon>
        <taxon>Tylenchina</taxon>
        <taxon>Panagrolaimomorpha</taxon>
        <taxon>Strongyloidoidea</taxon>
        <taxon>Steinernematidae</taxon>
        <taxon>Steinernema</taxon>
    </lineage>
</organism>